<evidence type="ECO:0000313" key="2">
    <source>
        <dbReference type="EMBL" id="MFD2598372.1"/>
    </source>
</evidence>
<name>A0ABW5NKK3_9SPHI</name>
<protein>
    <recommendedName>
        <fullName evidence="4">DUF748 domain-containing protein</fullName>
    </recommendedName>
</protein>
<evidence type="ECO:0000256" key="1">
    <source>
        <dbReference type="SAM" id="MobiDB-lite"/>
    </source>
</evidence>
<accession>A0ABW5NKK3</accession>
<evidence type="ECO:0008006" key="4">
    <source>
        <dbReference type="Google" id="ProtNLM"/>
    </source>
</evidence>
<feature type="compositionally biased region" description="Basic residues" evidence="1">
    <location>
        <begin position="606"/>
        <end position="617"/>
    </location>
</feature>
<feature type="region of interest" description="Disordered" evidence="1">
    <location>
        <begin position="573"/>
        <end position="617"/>
    </location>
</feature>
<evidence type="ECO:0000313" key="3">
    <source>
        <dbReference type="Proteomes" id="UP001597393"/>
    </source>
</evidence>
<dbReference type="EMBL" id="JBHUMA010000004">
    <property type="protein sequence ID" value="MFD2598372.1"/>
    <property type="molecule type" value="Genomic_DNA"/>
</dbReference>
<dbReference type="Proteomes" id="UP001597393">
    <property type="component" value="Unassembled WGS sequence"/>
</dbReference>
<reference evidence="3" key="1">
    <citation type="journal article" date="2019" name="Int. J. Syst. Evol. Microbiol.">
        <title>The Global Catalogue of Microorganisms (GCM) 10K type strain sequencing project: providing services to taxonomists for standard genome sequencing and annotation.</title>
        <authorList>
            <consortium name="The Broad Institute Genomics Platform"/>
            <consortium name="The Broad Institute Genome Sequencing Center for Infectious Disease"/>
            <person name="Wu L."/>
            <person name="Ma J."/>
        </authorList>
    </citation>
    <scope>NUCLEOTIDE SEQUENCE [LARGE SCALE GENOMIC DNA]</scope>
    <source>
        <strain evidence="3">KCTC 42248</strain>
    </source>
</reference>
<comment type="caution">
    <text evidence="2">The sequence shown here is derived from an EMBL/GenBank/DDBJ whole genome shotgun (WGS) entry which is preliminary data.</text>
</comment>
<organism evidence="2 3">
    <name type="scientific">Sphingobacterium corticis</name>
    <dbReference type="NCBI Taxonomy" id="1812823"/>
    <lineage>
        <taxon>Bacteria</taxon>
        <taxon>Pseudomonadati</taxon>
        <taxon>Bacteroidota</taxon>
        <taxon>Sphingobacteriia</taxon>
        <taxon>Sphingobacteriales</taxon>
        <taxon>Sphingobacteriaceae</taxon>
        <taxon>Sphingobacterium</taxon>
    </lineage>
</organism>
<proteinExistence type="predicted"/>
<dbReference type="RefSeq" id="WP_380868212.1">
    <property type="nucleotide sequence ID" value="NZ_JBHUMA010000004.1"/>
</dbReference>
<sequence length="617" mass="70219">MMKPIWKWILGILGGLLLLLSIAAWYLSNNYKPIIEKKLKEVIYTSSDSLYTLEYDALDLNLLLGNVTLKKARLVADSAVYENLVATKKAPNNRFYIVLDELKVRRVNVLNAILGKGLSVKSLELASPKIHLISEHHAYNDTVSNEEPKTLYEQIKEDLSSIKVDQINFSNIKFTHTKIADGKKSVMGLDSIQLRIADVRIDEKSDKDSTRLFYTSEIDVDLPGFEYDLPDGFYRAKFDRLKVNSRKQNLVISKVSFAPKMSKSAFFKQKGQNVTMADLKLDSIKLDGLDFVQLIENNKIRARNAHLQRGSVSLYMDKRYPPRPGTKIGKAPHQQIMKLKQNLLIDTVRLDGVNVLYGEFSKKFDKEGVITFDGARGIITNVTNDSATLQNDKFMRADLHARIMNAGNLHVIFGFDMLSKNGAHTYKGSLGPTKATAFNRILTPLLNVEISSGNIRKITFDMAGTDYRNWGDFRFDYDDLKISLLSREDENGKRWHKRIVSFLVNQVLINDSNPDANEVYHKAYVKYKRDPQHSFWKTLWQSLLDGIKQTAGISAEREAKLTKAGMRTQRVAEQTKEAAQQTGGFVKNLFSKKDKKDNKDKQEKSSKKKSKKEKAKD</sequence>
<gene>
    <name evidence="2" type="ORF">ACFSQ3_05350</name>
</gene>
<feature type="compositionally biased region" description="Basic and acidic residues" evidence="1">
    <location>
        <begin position="591"/>
        <end position="605"/>
    </location>
</feature>
<keyword evidence="3" id="KW-1185">Reference proteome</keyword>